<evidence type="ECO:0000313" key="3">
    <source>
        <dbReference type="Proteomes" id="UP001218218"/>
    </source>
</evidence>
<gene>
    <name evidence="2" type="ORF">DFH08DRAFT_613665</name>
</gene>
<accession>A0AAD7AGG8</accession>
<dbReference type="Proteomes" id="UP001218218">
    <property type="component" value="Unassembled WGS sequence"/>
</dbReference>
<comment type="caution">
    <text evidence="2">The sequence shown here is derived from an EMBL/GenBank/DDBJ whole genome shotgun (WGS) entry which is preliminary data.</text>
</comment>
<feature type="non-terminal residue" evidence="2">
    <location>
        <position position="1"/>
    </location>
</feature>
<feature type="domain" description="CxC2-like cysteine cluster KDZ transposase-associated" evidence="1">
    <location>
        <begin position="1"/>
        <end position="82"/>
    </location>
</feature>
<reference evidence="2" key="1">
    <citation type="submission" date="2023-03" db="EMBL/GenBank/DDBJ databases">
        <title>Massive genome expansion in bonnet fungi (Mycena s.s.) driven by repeated elements and novel gene families across ecological guilds.</title>
        <authorList>
            <consortium name="Lawrence Berkeley National Laboratory"/>
            <person name="Harder C.B."/>
            <person name="Miyauchi S."/>
            <person name="Viragh M."/>
            <person name="Kuo A."/>
            <person name="Thoen E."/>
            <person name="Andreopoulos B."/>
            <person name="Lu D."/>
            <person name="Skrede I."/>
            <person name="Drula E."/>
            <person name="Henrissat B."/>
            <person name="Morin E."/>
            <person name="Kohler A."/>
            <person name="Barry K."/>
            <person name="LaButti K."/>
            <person name="Morin E."/>
            <person name="Salamov A."/>
            <person name="Lipzen A."/>
            <person name="Mereny Z."/>
            <person name="Hegedus B."/>
            <person name="Baldrian P."/>
            <person name="Stursova M."/>
            <person name="Weitz H."/>
            <person name="Taylor A."/>
            <person name="Grigoriev I.V."/>
            <person name="Nagy L.G."/>
            <person name="Martin F."/>
            <person name="Kauserud H."/>
        </authorList>
    </citation>
    <scope>NUCLEOTIDE SEQUENCE</scope>
    <source>
        <strain evidence="2">CBHHK002</strain>
    </source>
</reference>
<organism evidence="2 3">
    <name type="scientific">Mycena albidolilacea</name>
    <dbReference type="NCBI Taxonomy" id="1033008"/>
    <lineage>
        <taxon>Eukaryota</taxon>
        <taxon>Fungi</taxon>
        <taxon>Dikarya</taxon>
        <taxon>Basidiomycota</taxon>
        <taxon>Agaricomycotina</taxon>
        <taxon>Agaricomycetes</taxon>
        <taxon>Agaricomycetidae</taxon>
        <taxon>Agaricales</taxon>
        <taxon>Marasmiineae</taxon>
        <taxon>Mycenaceae</taxon>
        <taxon>Mycena</taxon>
    </lineage>
</organism>
<feature type="non-terminal residue" evidence="2">
    <location>
        <position position="86"/>
    </location>
</feature>
<dbReference type="Pfam" id="PF18803">
    <property type="entry name" value="CxC2"/>
    <property type="match status" value="1"/>
</dbReference>
<evidence type="ECO:0000259" key="1">
    <source>
        <dbReference type="Pfam" id="PF18803"/>
    </source>
</evidence>
<keyword evidence="3" id="KW-1185">Reference proteome</keyword>
<evidence type="ECO:0000313" key="2">
    <source>
        <dbReference type="EMBL" id="KAJ7357920.1"/>
    </source>
</evidence>
<dbReference type="EMBL" id="JARIHO010000007">
    <property type="protein sequence ID" value="KAJ7357920.1"/>
    <property type="molecule type" value="Genomic_DNA"/>
</dbReference>
<sequence>FVILHDNGIHWVNIDFCACDEGTCEEHYIQLLRAGWYPATDDKPQTAATFLVLNKFHLQTLQAKTTAYDFYAVLERLTNNVGVKPP</sequence>
<name>A0AAD7AGG8_9AGAR</name>
<dbReference type="InterPro" id="IPR041457">
    <property type="entry name" value="CxC2_KDZ-assoc"/>
</dbReference>
<proteinExistence type="predicted"/>
<dbReference type="AlphaFoldDB" id="A0AAD7AGG8"/>
<protein>
    <recommendedName>
        <fullName evidence="1">CxC2-like cysteine cluster KDZ transposase-associated domain-containing protein</fullName>
    </recommendedName>
</protein>